<reference evidence="2" key="1">
    <citation type="submission" date="2009-11" db="EMBL/GenBank/DDBJ databases">
        <authorList>
            <consortium name="US DOE Joint Genome Institute (JGI-PGF)"/>
            <person name="Ottilar R."/>
            <person name="Schmutz J."/>
            <person name="Salamov A."/>
            <person name="Cheng J.F."/>
            <person name="Lucas S."/>
            <person name="Pitluck S."/>
            <person name="Gundlach H."/>
            <person name="Guo Y."/>
            <person name="Haberer G."/>
            <person name="Nasrallah J."/>
            <person name="Mayer K.F.X."/>
            <person name="van de Peer Y."/>
            <person name="Weigel D."/>
            <person name="Grigoriev I.V."/>
        </authorList>
    </citation>
    <scope>NUCLEOTIDE SEQUENCE</scope>
    <source>
        <strain evidence="2">Nigerian</strain>
    </source>
</reference>
<evidence type="ECO:0000256" key="1">
    <source>
        <dbReference type="SAM" id="MobiDB-lite"/>
    </source>
</evidence>
<accession>A0A1B8Y631</accession>
<dbReference type="AlphaFoldDB" id="A0A1B8Y631"/>
<dbReference type="PANTHER" id="PTHR22916:SF3">
    <property type="entry name" value="UDP-GLCNAC:BETAGAL BETA-1,3-N-ACETYLGLUCOSAMINYLTRANSFERASE-LIKE PROTEIN 1"/>
    <property type="match status" value="1"/>
</dbReference>
<evidence type="ECO:0000313" key="2">
    <source>
        <dbReference type="EMBL" id="OCA18385.1"/>
    </source>
</evidence>
<gene>
    <name evidence="2" type="ORF">XENTR_v90025746mg</name>
</gene>
<dbReference type="EMBL" id="KV460423">
    <property type="protein sequence ID" value="OCA18385.1"/>
    <property type="molecule type" value="Genomic_DNA"/>
</dbReference>
<feature type="non-terminal residue" evidence="2">
    <location>
        <position position="225"/>
    </location>
</feature>
<reference evidence="2" key="2">
    <citation type="journal article" date="2010" name="Science">
        <title>The genome of the Western clawed frog Xenopus tropicalis.</title>
        <authorList>
            <person name="Hellsten U."/>
            <person name="Harland R.M."/>
            <person name="Gilchrist M.J."/>
            <person name="Hendrix D."/>
            <person name="Jurka J."/>
            <person name="Kapitonov V."/>
            <person name="Ovcharenko I."/>
            <person name="Putnam N.H."/>
            <person name="Shu S."/>
            <person name="Taher L."/>
            <person name="Blitz I.L."/>
            <person name="Blumberg B."/>
            <person name="Dichmann D.S."/>
            <person name="Dubchak I."/>
            <person name="Amaya E."/>
            <person name="Detter J.C."/>
            <person name="Fletcher R."/>
            <person name="Gerhard D.S."/>
            <person name="Goodstein D."/>
            <person name="Graves T."/>
            <person name="Grigoriev I.V."/>
            <person name="Grimwood J."/>
            <person name="Kawashima T."/>
            <person name="Lindquist E."/>
            <person name="Lucas S.M."/>
            <person name="Mead P.E."/>
            <person name="Mitros T."/>
            <person name="Ogino H."/>
            <person name="Ohta Y."/>
            <person name="Poliakov A.V."/>
            <person name="Pollet N."/>
            <person name="Robert J."/>
            <person name="Salamov A."/>
            <person name="Sater A.K."/>
            <person name="Schmutz J."/>
            <person name="Terry A."/>
            <person name="Vize P.D."/>
            <person name="Warren W.C."/>
            <person name="Wells D."/>
            <person name="Wills A."/>
            <person name="Wilson R.K."/>
            <person name="Zimmerman L.B."/>
            <person name="Zorn A.M."/>
            <person name="Grainger R."/>
            <person name="Grammer T."/>
            <person name="Khokha M.K."/>
            <person name="Richardson P.M."/>
            <person name="Rokhsar D.S."/>
        </authorList>
    </citation>
    <scope>NUCLEOTIDE SEQUENCE [LARGE SCALE GENOMIC DNA]</scope>
    <source>
        <strain evidence="2">Nigerian</strain>
    </source>
</reference>
<dbReference type="PANTHER" id="PTHR22916">
    <property type="entry name" value="GLYCOSYLTRANSFERASE"/>
    <property type="match status" value="1"/>
</dbReference>
<proteinExistence type="predicted"/>
<dbReference type="InterPro" id="IPR029044">
    <property type="entry name" value="Nucleotide-diphossugar_trans"/>
</dbReference>
<sequence length="225" mass="24334">MGLVIKPPIPPPPTGRALRSQSNLKIQTDRPGWFLGKEIPWGAHKSRLGCILIGTNTPVSQRQAGITGAPPTPCAAKLGNLHFRNVSIVTAIGNCELHPLLWGSLGALPITEGPPTGIISTVGHCSSHPNGSPGAINLVAKSGTFNHLLLEPVFTSHGPTVIMPTWFCSREWFCHVGQFVEDGKGSPEDLLFFYEHLRKGGGVYRVDRCLLLYRYHEHAATHSVS</sequence>
<dbReference type="SUPFAM" id="SSF53448">
    <property type="entry name" value="Nucleotide-diphospho-sugar transferases"/>
    <property type="match status" value="1"/>
</dbReference>
<feature type="region of interest" description="Disordered" evidence="1">
    <location>
        <begin position="1"/>
        <end position="20"/>
    </location>
</feature>
<name>A0A1B8Y631_XENTR</name>
<dbReference type="GO" id="GO:0016757">
    <property type="term" value="F:glycosyltransferase activity"/>
    <property type="evidence" value="ECO:0007669"/>
    <property type="project" value="UniProtKB-ARBA"/>
</dbReference>
<organism evidence="2">
    <name type="scientific">Xenopus tropicalis</name>
    <name type="common">Western clawed frog</name>
    <name type="synonym">Silurana tropicalis</name>
    <dbReference type="NCBI Taxonomy" id="8364"/>
    <lineage>
        <taxon>Eukaryota</taxon>
        <taxon>Metazoa</taxon>
        <taxon>Chordata</taxon>
        <taxon>Craniata</taxon>
        <taxon>Vertebrata</taxon>
        <taxon>Euteleostomi</taxon>
        <taxon>Amphibia</taxon>
        <taxon>Batrachia</taxon>
        <taxon>Anura</taxon>
        <taxon>Pipoidea</taxon>
        <taxon>Pipidae</taxon>
        <taxon>Xenopodinae</taxon>
        <taxon>Xenopus</taxon>
        <taxon>Silurana</taxon>
    </lineage>
</organism>
<protein>
    <submittedName>
        <fullName evidence="2">Uncharacterized protein</fullName>
    </submittedName>
</protein>
<reference evidence="2" key="3">
    <citation type="submission" date="2016-05" db="EMBL/GenBank/DDBJ databases">
        <title>WGS assembly of Xenopus tropicalis.</title>
        <authorList>
            <person name="Sessions A."/>
            <person name="Jenkins J."/>
            <person name="Mitros T."/>
            <person name="Lyons J.T."/>
            <person name="Dichmann D.S."/>
            <person name="Robert J."/>
            <person name="Harland R.M."/>
            <person name="Rokhsar D.S."/>
        </authorList>
    </citation>
    <scope>NUCLEOTIDE SEQUENCE</scope>
    <source>
        <strain evidence="2">Nigerian</strain>
    </source>
</reference>